<name>A0A7J6H9H6_CANSA</name>
<keyword evidence="1" id="KW-0472">Membrane</keyword>
<dbReference type="AlphaFoldDB" id="A0A7J6H9H6"/>
<keyword evidence="1" id="KW-1133">Transmembrane helix</keyword>
<accession>A0A7J6H9H6</accession>
<evidence type="ECO:0000313" key="4">
    <source>
        <dbReference type="Proteomes" id="UP000525078"/>
    </source>
</evidence>
<dbReference type="Proteomes" id="UP000583929">
    <property type="component" value="Unassembled WGS sequence"/>
</dbReference>
<sequence>MSMIKRHRLAVLLDIEIIKESELKLLIVSVIIPNRFLPQIWIRATTPPQPKCGRTRRRRPINLIVIDIINTIFVIIPIRKSKPFLGNGFRYTNWRTNPRIPNVVRNIRSRRSQNDIVFGSSSSNTT</sequence>
<gene>
    <name evidence="2" type="ORF">F8388_002088</name>
    <name evidence="3" type="ORF">G4B88_007518</name>
</gene>
<feature type="transmembrane region" description="Helical" evidence="1">
    <location>
        <begin position="61"/>
        <end position="78"/>
    </location>
</feature>
<proteinExistence type="predicted"/>
<organism evidence="3 5">
    <name type="scientific">Cannabis sativa</name>
    <name type="common">Hemp</name>
    <name type="synonym">Marijuana</name>
    <dbReference type="NCBI Taxonomy" id="3483"/>
    <lineage>
        <taxon>Eukaryota</taxon>
        <taxon>Viridiplantae</taxon>
        <taxon>Streptophyta</taxon>
        <taxon>Embryophyta</taxon>
        <taxon>Tracheophyta</taxon>
        <taxon>Spermatophyta</taxon>
        <taxon>Magnoliopsida</taxon>
        <taxon>eudicotyledons</taxon>
        <taxon>Gunneridae</taxon>
        <taxon>Pentapetalae</taxon>
        <taxon>rosids</taxon>
        <taxon>fabids</taxon>
        <taxon>Rosales</taxon>
        <taxon>Cannabaceae</taxon>
        <taxon>Cannabis</taxon>
    </lineage>
</organism>
<evidence type="ECO:0000313" key="2">
    <source>
        <dbReference type="EMBL" id="KAF4363547.1"/>
    </source>
</evidence>
<dbReference type="Proteomes" id="UP000525078">
    <property type="component" value="Unassembled WGS sequence"/>
</dbReference>
<dbReference type="EMBL" id="JAATIQ010000055">
    <property type="protein sequence ID" value="KAF4391943.1"/>
    <property type="molecule type" value="Genomic_DNA"/>
</dbReference>
<evidence type="ECO:0000313" key="3">
    <source>
        <dbReference type="EMBL" id="KAF4391943.1"/>
    </source>
</evidence>
<keyword evidence="1" id="KW-0812">Transmembrane</keyword>
<reference evidence="4 5" key="1">
    <citation type="journal article" date="2020" name="bioRxiv">
        <title>Sequence and annotation of 42 cannabis genomes reveals extensive copy number variation in cannabinoid synthesis and pathogen resistance genes.</title>
        <authorList>
            <person name="Mckernan K.J."/>
            <person name="Helbert Y."/>
            <person name="Kane L.T."/>
            <person name="Ebling H."/>
            <person name="Zhang L."/>
            <person name="Liu B."/>
            <person name="Eaton Z."/>
            <person name="Mclaughlin S."/>
            <person name="Kingan S."/>
            <person name="Baybayan P."/>
            <person name="Concepcion G."/>
            <person name="Jordan M."/>
            <person name="Riva A."/>
            <person name="Barbazuk W."/>
            <person name="Harkins T."/>
        </authorList>
    </citation>
    <scope>NUCLEOTIDE SEQUENCE [LARGE SCALE GENOMIC DNA]</scope>
    <source>
        <strain evidence="4 5">cv. Jamaican Lion 4</strain>
        <strain evidence="3">Father</strain>
        <strain evidence="2">Mother</strain>
        <tissue evidence="3">Leaf</tissue>
    </source>
</reference>
<evidence type="ECO:0000313" key="5">
    <source>
        <dbReference type="Proteomes" id="UP000583929"/>
    </source>
</evidence>
<protein>
    <submittedName>
        <fullName evidence="3">Uncharacterized protein</fullName>
    </submittedName>
</protein>
<evidence type="ECO:0000256" key="1">
    <source>
        <dbReference type="SAM" id="Phobius"/>
    </source>
</evidence>
<comment type="caution">
    <text evidence="3">The sequence shown here is derived from an EMBL/GenBank/DDBJ whole genome shotgun (WGS) entry which is preliminary data.</text>
</comment>
<keyword evidence="5" id="KW-1185">Reference proteome</keyword>
<dbReference type="EMBL" id="JAATIP010000174">
    <property type="protein sequence ID" value="KAF4363547.1"/>
    <property type="molecule type" value="Genomic_DNA"/>
</dbReference>